<feature type="signal peptide" evidence="2">
    <location>
        <begin position="1"/>
        <end position="39"/>
    </location>
</feature>
<keyword evidence="1" id="KW-1133">Transmembrane helix</keyword>
<keyword evidence="1" id="KW-0472">Membrane</keyword>
<evidence type="ECO:0000256" key="1">
    <source>
        <dbReference type="SAM" id="Phobius"/>
    </source>
</evidence>
<comment type="caution">
    <text evidence="3">The sequence shown here is derived from an EMBL/GenBank/DDBJ whole genome shotgun (WGS) entry which is preliminary data.</text>
</comment>
<keyword evidence="1" id="KW-0812">Transmembrane</keyword>
<evidence type="ECO:0000313" key="3">
    <source>
        <dbReference type="EMBL" id="TBN48155.1"/>
    </source>
</evidence>
<dbReference type="NCBIfam" id="TIGR03370">
    <property type="entry name" value="VPLPA-CTERM"/>
    <property type="match status" value="1"/>
</dbReference>
<feature type="transmembrane region" description="Helical" evidence="1">
    <location>
        <begin position="160"/>
        <end position="179"/>
    </location>
</feature>
<keyword evidence="4" id="KW-1185">Reference proteome</keyword>
<sequence>MICKTAIGPSPSSSGGFMGIRAMCAAAAVAMGIGSAADAATLRLEFDYAYHGGDNLENTDFTTVWGLPVGGVSEVQLDLDYPASNYAELKTNAGIVIFGDIVGFMNGVFWGDTGLSGIDYTVFSWDGTLGYVEYSGEFGSYETFKDIRATLSLVSDLAPVPLPAGALLLPAGIGALALLRKRRRSVS</sequence>
<dbReference type="Proteomes" id="UP000292859">
    <property type="component" value="Unassembled WGS sequence"/>
</dbReference>
<dbReference type="RefSeq" id="WP_131023371.1">
    <property type="nucleotide sequence ID" value="NZ_FZNM01000011.1"/>
</dbReference>
<accession>A0ABY1YFU4</accession>
<protein>
    <submittedName>
        <fullName evidence="3">VPLPA-CTERM sorting domain-containing protein</fullName>
    </submittedName>
</protein>
<keyword evidence="2" id="KW-0732">Signal</keyword>
<organism evidence="3 4">
    <name type="scientific">Paracoccus sediminis</name>
    <dbReference type="NCBI Taxonomy" id="1214787"/>
    <lineage>
        <taxon>Bacteria</taxon>
        <taxon>Pseudomonadati</taxon>
        <taxon>Pseudomonadota</taxon>
        <taxon>Alphaproteobacteria</taxon>
        <taxon>Rhodobacterales</taxon>
        <taxon>Paracoccaceae</taxon>
        <taxon>Paracoccus</taxon>
    </lineage>
</organism>
<feature type="chain" id="PRO_5046996605" evidence="2">
    <location>
        <begin position="40"/>
        <end position="187"/>
    </location>
</feature>
<gene>
    <name evidence="3" type="ORF">EYF88_13855</name>
</gene>
<dbReference type="EMBL" id="SIRL01000011">
    <property type="protein sequence ID" value="TBN48155.1"/>
    <property type="molecule type" value="Genomic_DNA"/>
</dbReference>
<reference evidence="3 4" key="1">
    <citation type="submission" date="2019-02" db="EMBL/GenBank/DDBJ databases">
        <authorList>
            <person name="Zhang G."/>
        </authorList>
    </citation>
    <scope>NUCLEOTIDE SEQUENCE [LARGE SCALE GENOMIC DNA]</scope>
    <source>
        <strain evidence="3 4">CMB17</strain>
    </source>
</reference>
<name>A0ABY1YFU4_9RHOB</name>
<evidence type="ECO:0000256" key="2">
    <source>
        <dbReference type="SAM" id="SignalP"/>
    </source>
</evidence>
<proteinExistence type="predicted"/>
<evidence type="ECO:0000313" key="4">
    <source>
        <dbReference type="Proteomes" id="UP000292859"/>
    </source>
</evidence>
<dbReference type="InterPro" id="IPR022472">
    <property type="entry name" value="VPLPA-CTERM"/>
</dbReference>